<feature type="chain" id="PRO_5026746993" evidence="8">
    <location>
        <begin position="24"/>
        <end position="1096"/>
    </location>
</feature>
<keyword evidence="8" id="KW-0732">Signal</keyword>
<dbReference type="PANTHER" id="PTHR24026">
    <property type="entry name" value="FAT ATYPICAL CADHERIN-RELATED"/>
    <property type="match status" value="1"/>
</dbReference>
<protein>
    <submittedName>
        <fullName evidence="10">CDH23</fullName>
    </submittedName>
</protein>
<dbReference type="Pfam" id="PF00028">
    <property type="entry name" value="Cadherin"/>
    <property type="match status" value="7"/>
</dbReference>
<evidence type="ECO:0000256" key="7">
    <source>
        <dbReference type="PROSITE-ProRule" id="PRU00043"/>
    </source>
</evidence>
<evidence type="ECO:0000256" key="3">
    <source>
        <dbReference type="ARBA" id="ARBA00022737"/>
    </source>
</evidence>
<evidence type="ECO:0000256" key="5">
    <source>
        <dbReference type="ARBA" id="ARBA00022989"/>
    </source>
</evidence>
<dbReference type="EMBL" id="CACVKT020008450">
    <property type="protein sequence ID" value="CAC5415595.1"/>
    <property type="molecule type" value="Genomic_DNA"/>
</dbReference>
<dbReference type="CDD" id="cd11304">
    <property type="entry name" value="Cadherin_repeat"/>
    <property type="match status" value="9"/>
</dbReference>
<dbReference type="InterPro" id="IPR020894">
    <property type="entry name" value="Cadherin_CS"/>
</dbReference>
<dbReference type="PROSITE" id="PS00232">
    <property type="entry name" value="CADHERIN_1"/>
    <property type="match status" value="4"/>
</dbReference>
<feature type="signal peptide" evidence="8">
    <location>
        <begin position="1"/>
        <end position="23"/>
    </location>
</feature>
<evidence type="ECO:0000313" key="10">
    <source>
        <dbReference type="EMBL" id="CAC5415595.1"/>
    </source>
</evidence>
<dbReference type="SMART" id="SM00112">
    <property type="entry name" value="CA"/>
    <property type="match status" value="8"/>
</dbReference>
<feature type="domain" description="Cadherin" evidence="9">
    <location>
        <begin position="760"/>
        <end position="864"/>
    </location>
</feature>
<dbReference type="AlphaFoldDB" id="A0A6J8E7X5"/>
<feature type="domain" description="Cadherin" evidence="9">
    <location>
        <begin position="536"/>
        <end position="653"/>
    </location>
</feature>
<reference evidence="10 11" key="1">
    <citation type="submission" date="2020-06" db="EMBL/GenBank/DDBJ databases">
        <authorList>
            <person name="Li R."/>
            <person name="Bekaert M."/>
        </authorList>
    </citation>
    <scope>NUCLEOTIDE SEQUENCE [LARGE SCALE GENOMIC DNA]</scope>
    <source>
        <strain evidence="11">wild</strain>
    </source>
</reference>
<dbReference type="Gene3D" id="2.60.40.60">
    <property type="entry name" value="Cadherins"/>
    <property type="match status" value="10"/>
</dbReference>
<sequence>MEVILKFGMVCTLILSLSQKGLSQQYPPRFDSFPSLVQFNEGCSTTRVLATIRAHGLNGNITISANDDATRAKVNIVQTNTSNAGGYSTTVQIIQKECMDRENASLSTEVLKVEATDPDNGVGGVVRYSLISSALYDSAFGIDETTGSITVKKELDYSKLSFYQYLIFGTDGGGLKGNATMIIKIQDIQNKPPYFTGQPYNAEIPEESPVGTTVNFSYPIRADDGDTGVPHAIEYSFTEGKCKHFFEINSNGDVTVKERIDRDDGVIHKFRGVCTLTLMALEKVSSSETDPGPSNSTTPVVITIIDIDDNLPKFSMSIYNATVFENLKQIPLTIEGDRINVTDVDQDTHSLLHLEIQYDNGTRVYGINPVPDMVQGSGNIMLYLQDDFSFDFEKVKEISYTLVASEKKEPAKTTYCTVHLEIIDRNDNLPQFTKSSFIVHIEENNTNVQQVLSEKATDKDSGEFAEITYSLRGGGDIFVVNNVTGNITKRENETLDYEKRDEYVLTLVAKDGGGSLQPAEVIVRLDDINDNQPVFTQSSYIGFVTENVKNFEINVSASDRDKKNTSNSRVEFNLIESPFHMENNFTIGTIQQSDEFLGNISLKGSLDYEKLNKTAKGQVKLYVFAKDFGNPSLSSTCTVIINIQDLNDNTPVFDPPEYKEHIFENATAGDYVGNVTATDEDGTKANKDLSYYIITGSELFRIDGESGVITVNLNSKFDRETTPVYNLTIVAVDRGTPPRTGNTNFTVVIDDVNDTPPKFDKDKFSASVSENKKVGSSVKICSATDDDLDFHLFYKILDLQTSNSDNDTVKNWFRINNATGEVTINSTLDREFNRYSNTYTYSRRHECTTLSVSLLDVNDNKPSFLENYYVNITEGKISGPVITVEAHDPDKNPKITYRITKNYLTNTFSIDPKTEYYNENIKEDRDPNYQIISVTVKDRDINQSFRFSIELETNRESLFRINEHNGLISVNASLYFNYGVKELTVWVEDIGGLKNSTSVYILVEDINDNPPVFNGLKAFYKIYECAKVGSRVTILNTTDADYGDNSKVSYTFIDQTVTGKNYSDFLLNTTTGEITTAKNLSADGYYIVCDFDVSAV</sequence>
<evidence type="ECO:0000256" key="4">
    <source>
        <dbReference type="ARBA" id="ARBA00022837"/>
    </source>
</evidence>
<evidence type="ECO:0000313" key="11">
    <source>
        <dbReference type="Proteomes" id="UP000507470"/>
    </source>
</evidence>
<comment type="subcellular location">
    <subcellularLocation>
        <location evidence="1">Membrane</location>
    </subcellularLocation>
</comment>
<keyword evidence="2" id="KW-0812">Transmembrane</keyword>
<keyword evidence="3" id="KW-0677">Repeat</keyword>
<dbReference type="SUPFAM" id="SSF49313">
    <property type="entry name" value="Cadherin-like"/>
    <property type="match status" value="10"/>
</dbReference>
<dbReference type="PRINTS" id="PR00205">
    <property type="entry name" value="CADHERIN"/>
</dbReference>
<accession>A0A6J8E7X5</accession>
<dbReference type="InterPro" id="IPR015919">
    <property type="entry name" value="Cadherin-like_sf"/>
</dbReference>
<dbReference type="PANTHER" id="PTHR24026:SF133">
    <property type="entry name" value="CADHERIN-RELATED FAMILY MEMBER 2"/>
    <property type="match status" value="1"/>
</dbReference>
<feature type="domain" description="Cadherin" evidence="9">
    <location>
        <begin position="654"/>
        <end position="759"/>
    </location>
</feature>
<dbReference type="GO" id="GO:0007156">
    <property type="term" value="P:homophilic cell adhesion via plasma membrane adhesion molecules"/>
    <property type="evidence" value="ECO:0007669"/>
    <property type="project" value="InterPro"/>
</dbReference>
<gene>
    <name evidence="10" type="ORF">MCOR_48283</name>
</gene>
<feature type="domain" description="Cadherin" evidence="9">
    <location>
        <begin position="315"/>
        <end position="432"/>
    </location>
</feature>
<keyword evidence="6" id="KW-0472">Membrane</keyword>
<dbReference type="OrthoDB" id="6510378at2759"/>
<evidence type="ECO:0000256" key="2">
    <source>
        <dbReference type="ARBA" id="ARBA00022692"/>
    </source>
</evidence>
<dbReference type="Proteomes" id="UP000507470">
    <property type="component" value="Unassembled WGS sequence"/>
</dbReference>
<dbReference type="FunFam" id="2.60.40.60:FF:000020">
    <property type="entry name" value="Dachsous cadherin-related 1b"/>
    <property type="match status" value="2"/>
</dbReference>
<name>A0A6J8E7X5_MYTCO</name>
<feature type="domain" description="Cadherin" evidence="9">
    <location>
        <begin position="1022"/>
        <end position="1088"/>
    </location>
</feature>
<evidence type="ECO:0000259" key="9">
    <source>
        <dbReference type="PROSITE" id="PS50268"/>
    </source>
</evidence>
<evidence type="ECO:0000256" key="6">
    <source>
        <dbReference type="ARBA" id="ARBA00023136"/>
    </source>
</evidence>
<keyword evidence="4 7" id="KW-0106">Calcium</keyword>
<dbReference type="PROSITE" id="PS50268">
    <property type="entry name" value="CADHERIN_2"/>
    <property type="match status" value="9"/>
</dbReference>
<evidence type="ECO:0000256" key="8">
    <source>
        <dbReference type="SAM" id="SignalP"/>
    </source>
</evidence>
<dbReference type="GO" id="GO:0005509">
    <property type="term" value="F:calcium ion binding"/>
    <property type="evidence" value="ECO:0007669"/>
    <property type="project" value="UniProtKB-UniRule"/>
</dbReference>
<evidence type="ECO:0000256" key="1">
    <source>
        <dbReference type="ARBA" id="ARBA00004370"/>
    </source>
</evidence>
<keyword evidence="11" id="KW-1185">Reference proteome</keyword>
<dbReference type="InterPro" id="IPR002126">
    <property type="entry name" value="Cadherin-like_dom"/>
</dbReference>
<feature type="domain" description="Cadherin" evidence="9">
    <location>
        <begin position="196"/>
        <end position="314"/>
    </location>
</feature>
<dbReference type="GO" id="GO:0005886">
    <property type="term" value="C:plasma membrane"/>
    <property type="evidence" value="ECO:0007669"/>
    <property type="project" value="UniProtKB-SubCell"/>
</dbReference>
<organism evidence="10 11">
    <name type="scientific">Mytilus coruscus</name>
    <name type="common">Sea mussel</name>
    <dbReference type="NCBI Taxonomy" id="42192"/>
    <lineage>
        <taxon>Eukaryota</taxon>
        <taxon>Metazoa</taxon>
        <taxon>Spiralia</taxon>
        <taxon>Lophotrochozoa</taxon>
        <taxon>Mollusca</taxon>
        <taxon>Bivalvia</taxon>
        <taxon>Autobranchia</taxon>
        <taxon>Pteriomorphia</taxon>
        <taxon>Mytilida</taxon>
        <taxon>Mytiloidea</taxon>
        <taxon>Mytilidae</taxon>
        <taxon>Mytilinae</taxon>
        <taxon>Mytilus</taxon>
    </lineage>
</organism>
<feature type="domain" description="Cadherin" evidence="9">
    <location>
        <begin position="433"/>
        <end position="535"/>
    </location>
</feature>
<proteinExistence type="predicted"/>
<keyword evidence="5" id="KW-1133">Transmembrane helix</keyword>
<feature type="domain" description="Cadherin" evidence="9">
    <location>
        <begin position="102"/>
        <end position="195"/>
    </location>
</feature>
<feature type="domain" description="Cadherin" evidence="9">
    <location>
        <begin position="913"/>
        <end position="1013"/>
    </location>
</feature>